<dbReference type="GO" id="GO:0019430">
    <property type="term" value="P:removal of superoxide radicals"/>
    <property type="evidence" value="ECO:0007669"/>
    <property type="project" value="UniProtKB-UniRule"/>
</dbReference>
<feature type="domain" description="FAD/NAD(P)-binding" evidence="9">
    <location>
        <begin position="2"/>
        <end position="288"/>
    </location>
</feature>
<evidence type="ECO:0000256" key="4">
    <source>
        <dbReference type="ARBA" id="ARBA00023002"/>
    </source>
</evidence>
<dbReference type="InterPro" id="IPR005982">
    <property type="entry name" value="Thioredox_Rdtase"/>
</dbReference>
<evidence type="ECO:0000259" key="9">
    <source>
        <dbReference type="Pfam" id="PF07992"/>
    </source>
</evidence>
<evidence type="ECO:0000256" key="6">
    <source>
        <dbReference type="ARBA" id="ARBA00023284"/>
    </source>
</evidence>
<keyword evidence="4 7" id="KW-0560">Oxidoreductase</keyword>
<dbReference type="SUPFAM" id="SSF51905">
    <property type="entry name" value="FAD/NAD(P)-binding domain"/>
    <property type="match status" value="1"/>
</dbReference>
<dbReference type="GO" id="GO:0004791">
    <property type="term" value="F:thioredoxin-disulfide reductase (NADPH) activity"/>
    <property type="evidence" value="ECO:0007669"/>
    <property type="project" value="UniProtKB-UniRule"/>
</dbReference>
<name>A0A845QHI2_9FIRM</name>
<keyword evidence="3 7" id="KW-0274">FAD</keyword>
<evidence type="ECO:0000256" key="2">
    <source>
        <dbReference type="ARBA" id="ARBA00022630"/>
    </source>
</evidence>
<dbReference type="RefSeq" id="WP_160201180.1">
    <property type="nucleotide sequence ID" value="NZ_QXWK01000008.1"/>
</dbReference>
<accession>A0A845QHI2</accession>
<evidence type="ECO:0000256" key="1">
    <source>
        <dbReference type="ARBA" id="ARBA00009333"/>
    </source>
</evidence>
<keyword evidence="8" id="KW-0521">NADP</keyword>
<dbReference type="AlphaFoldDB" id="A0A845QHI2"/>
<proteinExistence type="inferred from homology"/>
<keyword evidence="2 7" id="KW-0285">Flavoprotein</keyword>
<keyword evidence="6 7" id="KW-0676">Redox-active center</keyword>
<dbReference type="NCBIfam" id="TIGR01292">
    <property type="entry name" value="TRX_reduct"/>
    <property type="match status" value="1"/>
</dbReference>
<reference evidence="10 11" key="1">
    <citation type="submission" date="2018-08" db="EMBL/GenBank/DDBJ databases">
        <title>Murine metabolic-syndrome-specific gut microbial biobank.</title>
        <authorList>
            <person name="Liu C."/>
        </authorList>
    </citation>
    <scope>NUCLEOTIDE SEQUENCE [LARGE SCALE GENOMIC DNA]</scope>
    <source>
        <strain evidence="10 11">28</strain>
    </source>
</reference>
<gene>
    <name evidence="10" type="primary">trxB</name>
    <name evidence="10" type="ORF">D0435_04350</name>
</gene>
<dbReference type="InterPro" id="IPR023753">
    <property type="entry name" value="FAD/NAD-binding_dom"/>
</dbReference>
<comment type="similarity">
    <text evidence="1 7">Belongs to the class-II pyridine nucleotide-disulfide oxidoreductase family.</text>
</comment>
<dbReference type="InterPro" id="IPR008255">
    <property type="entry name" value="Pyr_nucl-diS_OxRdtase_2_AS"/>
</dbReference>
<evidence type="ECO:0000313" key="11">
    <source>
        <dbReference type="Proteomes" id="UP000446866"/>
    </source>
</evidence>
<sequence>MYDIIIIGAGPAGLTAAIYGQRAGKKTLLIDAKGFGGQILNTPEVENYPGIKKISGFELATSFYEQATEQGAEIIYEEVVSVETCENVKLVVTKNGSYEAKTVILAAGAKNRPLGLPEEERFVGSGVSYCATCDGAFFRGKKVAVIGGGNTALEDAEVLSDLAEEVYLIHRRGTFRGEQTVVKRLLTKDNVEFYLDSVPEAIMGEALVNGLKIRNVKTEEVTTLQVSGVFVAIGQMPANQAFSKVVDLDEKGYIIAGEDCLTKTPGVFACGDCRTKSVRQLATATADGAVAALAAAAHVNGL</sequence>
<dbReference type="Pfam" id="PF07992">
    <property type="entry name" value="Pyr_redox_2"/>
    <property type="match status" value="1"/>
</dbReference>
<protein>
    <recommendedName>
        <fullName evidence="7">Thioredoxin reductase</fullName>
        <ecNumber evidence="7">1.8.1.9</ecNumber>
    </recommendedName>
</protein>
<keyword evidence="11" id="KW-1185">Reference proteome</keyword>
<dbReference type="GO" id="GO:0005737">
    <property type="term" value="C:cytoplasm"/>
    <property type="evidence" value="ECO:0007669"/>
    <property type="project" value="InterPro"/>
</dbReference>
<evidence type="ECO:0000256" key="7">
    <source>
        <dbReference type="RuleBase" id="RU003880"/>
    </source>
</evidence>
<dbReference type="PRINTS" id="PR00368">
    <property type="entry name" value="FADPNR"/>
</dbReference>
<dbReference type="EC" id="1.8.1.9" evidence="7"/>
<organism evidence="10 11">
    <name type="scientific">Anaerotruncus colihominis</name>
    <dbReference type="NCBI Taxonomy" id="169435"/>
    <lineage>
        <taxon>Bacteria</taxon>
        <taxon>Bacillati</taxon>
        <taxon>Bacillota</taxon>
        <taxon>Clostridia</taxon>
        <taxon>Eubacteriales</taxon>
        <taxon>Oscillospiraceae</taxon>
        <taxon>Anaerotruncus</taxon>
    </lineage>
</organism>
<dbReference type="Proteomes" id="UP000446866">
    <property type="component" value="Unassembled WGS sequence"/>
</dbReference>
<dbReference type="PANTHER" id="PTHR48105">
    <property type="entry name" value="THIOREDOXIN REDUCTASE 1-RELATED-RELATED"/>
    <property type="match status" value="1"/>
</dbReference>
<dbReference type="Gene3D" id="3.50.50.60">
    <property type="entry name" value="FAD/NAD(P)-binding domain"/>
    <property type="match status" value="2"/>
</dbReference>
<dbReference type="PROSITE" id="PS00573">
    <property type="entry name" value="PYRIDINE_REDOX_2"/>
    <property type="match status" value="1"/>
</dbReference>
<keyword evidence="5" id="KW-1015">Disulfide bond</keyword>
<comment type="catalytic activity">
    <reaction evidence="7">
        <text>[thioredoxin]-dithiol + NADP(+) = [thioredoxin]-disulfide + NADPH + H(+)</text>
        <dbReference type="Rhea" id="RHEA:20345"/>
        <dbReference type="Rhea" id="RHEA-COMP:10698"/>
        <dbReference type="Rhea" id="RHEA-COMP:10700"/>
        <dbReference type="ChEBI" id="CHEBI:15378"/>
        <dbReference type="ChEBI" id="CHEBI:29950"/>
        <dbReference type="ChEBI" id="CHEBI:50058"/>
        <dbReference type="ChEBI" id="CHEBI:57783"/>
        <dbReference type="ChEBI" id="CHEBI:58349"/>
        <dbReference type="EC" id="1.8.1.9"/>
    </reaction>
</comment>
<comment type="cofactor">
    <cofactor evidence="8">
        <name>FAD</name>
        <dbReference type="ChEBI" id="CHEBI:57692"/>
    </cofactor>
    <text evidence="8">Binds 1 FAD per subunit.</text>
</comment>
<dbReference type="PRINTS" id="PR00469">
    <property type="entry name" value="PNDRDTASEII"/>
</dbReference>
<dbReference type="EMBL" id="QXWK01000008">
    <property type="protein sequence ID" value="NBH60884.1"/>
    <property type="molecule type" value="Genomic_DNA"/>
</dbReference>
<evidence type="ECO:0000256" key="5">
    <source>
        <dbReference type="ARBA" id="ARBA00023157"/>
    </source>
</evidence>
<evidence type="ECO:0000256" key="8">
    <source>
        <dbReference type="RuleBase" id="RU003881"/>
    </source>
</evidence>
<evidence type="ECO:0000256" key="3">
    <source>
        <dbReference type="ARBA" id="ARBA00022827"/>
    </source>
</evidence>
<dbReference type="InterPro" id="IPR036188">
    <property type="entry name" value="FAD/NAD-bd_sf"/>
</dbReference>
<comment type="caution">
    <text evidence="10">The sequence shown here is derived from an EMBL/GenBank/DDBJ whole genome shotgun (WGS) entry which is preliminary data.</text>
</comment>
<evidence type="ECO:0000313" key="10">
    <source>
        <dbReference type="EMBL" id="NBH60884.1"/>
    </source>
</evidence>
<comment type="subunit">
    <text evidence="7">Homodimer.</text>
</comment>
<dbReference type="InterPro" id="IPR050097">
    <property type="entry name" value="Ferredoxin-NADP_redctase_2"/>
</dbReference>